<organism evidence="2 3">
    <name type="scientific">Lipingzhangella halophila</name>
    <dbReference type="NCBI Taxonomy" id="1783352"/>
    <lineage>
        <taxon>Bacteria</taxon>
        <taxon>Bacillati</taxon>
        <taxon>Actinomycetota</taxon>
        <taxon>Actinomycetes</taxon>
        <taxon>Streptosporangiales</taxon>
        <taxon>Nocardiopsidaceae</taxon>
        <taxon>Lipingzhangella</taxon>
    </lineage>
</organism>
<dbReference type="AlphaFoldDB" id="A0A7W7RLN1"/>
<dbReference type="EMBL" id="JACHJT010000001">
    <property type="protein sequence ID" value="MBB4934239.1"/>
    <property type="molecule type" value="Genomic_DNA"/>
</dbReference>
<keyword evidence="1" id="KW-1133">Transmembrane helix</keyword>
<keyword evidence="1" id="KW-0472">Membrane</keyword>
<evidence type="ECO:0000256" key="1">
    <source>
        <dbReference type="SAM" id="Phobius"/>
    </source>
</evidence>
<gene>
    <name evidence="2" type="ORF">F4561_005059</name>
</gene>
<keyword evidence="1" id="KW-0812">Transmembrane</keyword>
<keyword evidence="3" id="KW-1185">Reference proteome</keyword>
<evidence type="ECO:0000313" key="2">
    <source>
        <dbReference type="EMBL" id="MBB4934239.1"/>
    </source>
</evidence>
<evidence type="ECO:0000313" key="3">
    <source>
        <dbReference type="Proteomes" id="UP000523007"/>
    </source>
</evidence>
<feature type="transmembrane region" description="Helical" evidence="1">
    <location>
        <begin position="6"/>
        <end position="25"/>
    </location>
</feature>
<comment type="caution">
    <text evidence="2">The sequence shown here is derived from an EMBL/GenBank/DDBJ whole genome shotgun (WGS) entry which is preliminary data.</text>
</comment>
<protein>
    <submittedName>
        <fullName evidence="2">Uncharacterized protein</fullName>
    </submittedName>
</protein>
<proteinExistence type="predicted"/>
<accession>A0A7W7RLN1</accession>
<reference evidence="2 3" key="1">
    <citation type="submission" date="2020-08" db="EMBL/GenBank/DDBJ databases">
        <title>Sequencing the genomes of 1000 actinobacteria strains.</title>
        <authorList>
            <person name="Klenk H.-P."/>
        </authorList>
    </citation>
    <scope>NUCLEOTIDE SEQUENCE [LARGE SCALE GENOMIC DNA]</scope>
    <source>
        <strain evidence="2 3">DSM 102030</strain>
    </source>
</reference>
<dbReference type="Proteomes" id="UP000523007">
    <property type="component" value="Unassembled WGS sequence"/>
</dbReference>
<feature type="transmembrane region" description="Helical" evidence="1">
    <location>
        <begin position="86"/>
        <end position="105"/>
    </location>
</feature>
<name>A0A7W7RLN1_9ACTN</name>
<sequence length="120" mass="12983">MNKRIYLWAWTSALGAAAIIALLATPSTGFKPQSSDERKVVCASALSAGFPRGGGSERWDEDNGIIGDHAAVNNACDARRTERLSWALLIAVPTSVIATVTILRWPRKPTDAPDPEKHEE</sequence>